<keyword evidence="5 7" id="KW-0408">Iron</keyword>
<dbReference type="InterPro" id="IPR013130">
    <property type="entry name" value="Fe3_Rdtase_TM_dom"/>
</dbReference>
<evidence type="ECO:0000256" key="4">
    <source>
        <dbReference type="ARBA" id="ARBA00022989"/>
    </source>
</evidence>
<name>Q01PH5_SOLUE</name>
<evidence type="ECO:0000256" key="1">
    <source>
        <dbReference type="ARBA" id="ARBA00004141"/>
    </source>
</evidence>
<comment type="subunit">
    <text evidence="7">Heterodimer of a catalytic subunit (MsrP) and a heme-binding subunit (MsrQ).</text>
</comment>
<dbReference type="EMBL" id="CP000473">
    <property type="protein sequence ID" value="ABJ88445.1"/>
    <property type="molecule type" value="Genomic_DNA"/>
</dbReference>
<evidence type="ECO:0000256" key="3">
    <source>
        <dbReference type="ARBA" id="ARBA00022692"/>
    </source>
</evidence>
<comment type="cofactor">
    <cofactor evidence="7">
        <name>heme b</name>
        <dbReference type="ChEBI" id="CHEBI:60344"/>
    </cofactor>
    <text evidence="7">Binds 1 heme b (iron(II)-protoporphyrin IX) group per subunit.</text>
</comment>
<dbReference type="InParanoid" id="Q01PH5"/>
<protein>
    <recommendedName>
        <fullName evidence="7">Protein-methionine-sulfoxide reductase heme-binding subunit MsrQ</fullName>
    </recommendedName>
    <alternativeName>
        <fullName evidence="7">Flavocytochrome MsrQ</fullName>
    </alternativeName>
</protein>
<dbReference type="GO" id="GO:0020037">
    <property type="term" value="F:heme binding"/>
    <property type="evidence" value="ECO:0007669"/>
    <property type="project" value="UniProtKB-UniRule"/>
</dbReference>
<organism evidence="9">
    <name type="scientific">Solibacter usitatus (strain Ellin6076)</name>
    <dbReference type="NCBI Taxonomy" id="234267"/>
    <lineage>
        <taxon>Bacteria</taxon>
        <taxon>Pseudomonadati</taxon>
        <taxon>Acidobacteriota</taxon>
        <taxon>Terriglobia</taxon>
        <taxon>Bryobacterales</taxon>
        <taxon>Solibacteraceae</taxon>
        <taxon>Candidatus Solibacter</taxon>
    </lineage>
</organism>
<keyword evidence="4 7" id="KW-1133">Transmembrane helix</keyword>
<feature type="transmembrane region" description="Helical" evidence="7">
    <location>
        <begin position="145"/>
        <end position="163"/>
    </location>
</feature>
<reference evidence="9" key="1">
    <citation type="submission" date="2006-10" db="EMBL/GenBank/DDBJ databases">
        <title>Complete sequence of Solibacter usitatus Ellin6076.</title>
        <authorList>
            <consortium name="US DOE Joint Genome Institute"/>
            <person name="Copeland A."/>
            <person name="Lucas S."/>
            <person name="Lapidus A."/>
            <person name="Barry K."/>
            <person name="Detter J.C."/>
            <person name="Glavina del Rio T."/>
            <person name="Hammon N."/>
            <person name="Israni S."/>
            <person name="Dalin E."/>
            <person name="Tice H."/>
            <person name="Pitluck S."/>
            <person name="Thompson L.S."/>
            <person name="Brettin T."/>
            <person name="Bruce D."/>
            <person name="Han C."/>
            <person name="Tapia R."/>
            <person name="Gilna P."/>
            <person name="Schmutz J."/>
            <person name="Larimer F."/>
            <person name="Land M."/>
            <person name="Hauser L."/>
            <person name="Kyrpides N."/>
            <person name="Mikhailova N."/>
            <person name="Janssen P.H."/>
            <person name="Kuske C.R."/>
            <person name="Richardson P."/>
        </authorList>
    </citation>
    <scope>NUCLEOTIDE SEQUENCE</scope>
    <source>
        <strain evidence="9">Ellin6076</strain>
    </source>
</reference>
<evidence type="ECO:0000259" key="8">
    <source>
        <dbReference type="Pfam" id="PF01794"/>
    </source>
</evidence>
<comment type="similarity">
    <text evidence="7">Belongs to the MsrQ family.</text>
</comment>
<keyword evidence="7" id="KW-0249">Electron transport</keyword>
<keyword evidence="7" id="KW-1003">Cell membrane</keyword>
<keyword evidence="3 7" id="KW-0812">Transmembrane</keyword>
<accession>Q01PH5</accession>
<keyword evidence="2 7" id="KW-0813">Transport</keyword>
<keyword evidence="7" id="KW-0479">Metal-binding</keyword>
<dbReference type="OrthoDB" id="9788328at2"/>
<gene>
    <name evidence="7" type="primary">msrQ</name>
    <name evidence="9" type="ordered locus">Acid_7537</name>
</gene>
<dbReference type="KEGG" id="sus:Acid_7537"/>
<keyword evidence="6 7" id="KW-0472">Membrane</keyword>
<dbReference type="GO" id="GO:0010181">
    <property type="term" value="F:FMN binding"/>
    <property type="evidence" value="ECO:0007669"/>
    <property type="project" value="UniProtKB-UniRule"/>
</dbReference>
<evidence type="ECO:0000313" key="9">
    <source>
        <dbReference type="EMBL" id="ABJ88445.1"/>
    </source>
</evidence>
<feature type="domain" description="Ferric oxidoreductase" evidence="8">
    <location>
        <begin position="44"/>
        <end position="157"/>
    </location>
</feature>
<comment type="cofactor">
    <cofactor evidence="7">
        <name>FMN</name>
        <dbReference type="ChEBI" id="CHEBI:58210"/>
    </cofactor>
    <text evidence="7">Binds 1 FMN per subunit.</text>
</comment>
<dbReference type="GO" id="GO:0005886">
    <property type="term" value="C:plasma membrane"/>
    <property type="evidence" value="ECO:0007669"/>
    <property type="project" value="UniProtKB-SubCell"/>
</dbReference>
<sequence length="208" mass="24170" precursor="true">MLRQRWTKAVVFLAGLLPLFWVGWRAWQQNLTANPIEYITHFTGDWTIRFLVFTLAVTPLRKLLGAPDLIRFRRMIGLYAFFYGTLHFITYIWLDKFFDLSEMLKDVAKRPYITAGFTAFVLMIPLAVTSTAGWIRRIGGKRWQLLHRLVYLSAIAGVIHYYWLVKSDIRLPAMYGAFVAVLLGYRAIVWAMNRRPRAASRHPVGITS</sequence>
<keyword evidence="7" id="KW-0349">Heme</keyword>
<feature type="transmembrane region" description="Helical" evidence="7">
    <location>
        <begin position="114"/>
        <end position="133"/>
    </location>
</feature>
<dbReference type="GO" id="GO:0046872">
    <property type="term" value="F:metal ion binding"/>
    <property type="evidence" value="ECO:0007669"/>
    <property type="project" value="UniProtKB-KW"/>
</dbReference>
<evidence type="ECO:0000256" key="5">
    <source>
        <dbReference type="ARBA" id="ARBA00023004"/>
    </source>
</evidence>
<dbReference type="FunCoup" id="Q01PH5">
    <property type="interactions" value="34"/>
</dbReference>
<comment type="function">
    <text evidence="7">Part of the MsrPQ system that repairs oxidized cell envelope proteins containing methionine sulfoxide residues (Met-O), using respiratory chain electrons. Thus protects these proteins from oxidative-stress damage caused by reactive species of oxygen and chlorine. MsrPQ is essential for the maintenance of envelope integrity under bleach stress, rescuing a wide series of structurally unrelated cell envelope proteins from methionine oxidation. MsrQ provides electrons for reduction to the reductase catalytic subunit MsrP, using the quinone pool of the respiratory chain.</text>
</comment>
<dbReference type="InterPro" id="IPR022837">
    <property type="entry name" value="MsrQ-like"/>
</dbReference>
<evidence type="ECO:0000256" key="6">
    <source>
        <dbReference type="ARBA" id="ARBA00023136"/>
    </source>
</evidence>
<feature type="transmembrane region" description="Helical" evidence="7">
    <location>
        <begin position="76"/>
        <end position="94"/>
    </location>
</feature>
<dbReference type="AlphaFoldDB" id="Q01PH5"/>
<dbReference type="eggNOG" id="COG2717">
    <property type="taxonomic scope" value="Bacteria"/>
</dbReference>
<dbReference type="PANTHER" id="PTHR36964">
    <property type="entry name" value="PROTEIN-METHIONINE-SULFOXIDE REDUCTASE HEME-BINDING SUBUNIT MSRQ"/>
    <property type="match status" value="1"/>
</dbReference>
<dbReference type="Pfam" id="PF01794">
    <property type="entry name" value="Ferric_reduct"/>
    <property type="match status" value="1"/>
</dbReference>
<proteinExistence type="inferred from homology"/>
<dbReference type="STRING" id="234267.Acid_7537"/>
<keyword evidence="7" id="KW-0288">FMN</keyword>
<dbReference type="HAMAP" id="MF_01207">
    <property type="entry name" value="MsrQ"/>
    <property type="match status" value="1"/>
</dbReference>
<evidence type="ECO:0000256" key="2">
    <source>
        <dbReference type="ARBA" id="ARBA00022448"/>
    </source>
</evidence>
<feature type="transmembrane region" description="Helical" evidence="7">
    <location>
        <begin position="47"/>
        <end position="64"/>
    </location>
</feature>
<feature type="transmembrane region" description="Helical" evidence="7">
    <location>
        <begin position="9"/>
        <end position="27"/>
    </location>
</feature>
<evidence type="ECO:0000256" key="7">
    <source>
        <dbReference type="HAMAP-Rule" id="MF_01207"/>
    </source>
</evidence>
<dbReference type="GO" id="GO:0009055">
    <property type="term" value="F:electron transfer activity"/>
    <property type="evidence" value="ECO:0007669"/>
    <property type="project" value="UniProtKB-UniRule"/>
</dbReference>
<comment type="subcellular location">
    <subcellularLocation>
        <location evidence="7">Cell membrane</location>
        <topology evidence="7">Multi-pass membrane protein</topology>
    </subcellularLocation>
    <subcellularLocation>
        <location evidence="1">Membrane</location>
        <topology evidence="1">Multi-pass membrane protein</topology>
    </subcellularLocation>
</comment>
<dbReference type="GO" id="GO:0016679">
    <property type="term" value="F:oxidoreductase activity, acting on diphenols and related substances as donors"/>
    <property type="evidence" value="ECO:0007669"/>
    <property type="project" value="TreeGrafter"/>
</dbReference>
<keyword evidence="7" id="KW-0285">Flavoprotein</keyword>
<dbReference type="PANTHER" id="PTHR36964:SF1">
    <property type="entry name" value="PROTEIN-METHIONINE-SULFOXIDE REDUCTASE HEME-BINDING SUBUNIT MSRQ"/>
    <property type="match status" value="1"/>
</dbReference>
<feature type="transmembrane region" description="Helical" evidence="7">
    <location>
        <begin position="169"/>
        <end position="192"/>
    </location>
</feature>
<dbReference type="HOGENOM" id="CLU_080662_0_0_0"/>
<dbReference type="GO" id="GO:0030091">
    <property type="term" value="P:protein repair"/>
    <property type="evidence" value="ECO:0007669"/>
    <property type="project" value="UniProtKB-UniRule"/>
</dbReference>